<reference evidence="2" key="1">
    <citation type="submission" date="2023-06" db="EMBL/GenBank/DDBJ databases">
        <authorList>
            <consortium name="Lawrence Berkeley National Laboratory"/>
            <person name="Ahrendt S."/>
            <person name="Sahu N."/>
            <person name="Indic B."/>
            <person name="Wong-Bajracharya J."/>
            <person name="Merenyi Z."/>
            <person name="Ke H.-M."/>
            <person name="Monk M."/>
            <person name="Kocsube S."/>
            <person name="Drula E."/>
            <person name="Lipzen A."/>
            <person name="Balint B."/>
            <person name="Henrissat B."/>
            <person name="Andreopoulos B."/>
            <person name="Martin F.M."/>
            <person name="Harder C.B."/>
            <person name="Rigling D."/>
            <person name="Ford K.L."/>
            <person name="Foster G.D."/>
            <person name="Pangilinan J."/>
            <person name="Papanicolaou A."/>
            <person name="Barry K."/>
            <person name="LaButti K."/>
            <person name="Viragh M."/>
            <person name="Koriabine M."/>
            <person name="Yan M."/>
            <person name="Riley R."/>
            <person name="Champramary S."/>
            <person name="Plett K.L."/>
            <person name="Tsai I.J."/>
            <person name="Slot J."/>
            <person name="Sipos G."/>
            <person name="Plett J."/>
            <person name="Nagy L.G."/>
            <person name="Grigoriev I.V."/>
        </authorList>
    </citation>
    <scope>NUCLEOTIDE SEQUENCE</scope>
    <source>
        <strain evidence="2">ICMP 16352</strain>
    </source>
</reference>
<evidence type="ECO:0000256" key="1">
    <source>
        <dbReference type="SAM" id="MobiDB-lite"/>
    </source>
</evidence>
<organism evidence="2 3">
    <name type="scientific">Armillaria novae-zelandiae</name>
    <dbReference type="NCBI Taxonomy" id="153914"/>
    <lineage>
        <taxon>Eukaryota</taxon>
        <taxon>Fungi</taxon>
        <taxon>Dikarya</taxon>
        <taxon>Basidiomycota</taxon>
        <taxon>Agaricomycotina</taxon>
        <taxon>Agaricomycetes</taxon>
        <taxon>Agaricomycetidae</taxon>
        <taxon>Agaricales</taxon>
        <taxon>Marasmiineae</taxon>
        <taxon>Physalacriaceae</taxon>
        <taxon>Armillaria</taxon>
    </lineage>
</organism>
<keyword evidence="3" id="KW-1185">Reference proteome</keyword>
<proteinExistence type="predicted"/>
<dbReference type="AlphaFoldDB" id="A0AA39PN46"/>
<feature type="compositionally biased region" description="Basic and acidic residues" evidence="1">
    <location>
        <begin position="57"/>
        <end position="74"/>
    </location>
</feature>
<gene>
    <name evidence="2" type="ORF">IW261DRAFT_1558074</name>
</gene>
<dbReference type="Proteomes" id="UP001175227">
    <property type="component" value="Unassembled WGS sequence"/>
</dbReference>
<dbReference type="EMBL" id="JAUEPR010000003">
    <property type="protein sequence ID" value="KAK0487149.1"/>
    <property type="molecule type" value="Genomic_DNA"/>
</dbReference>
<accession>A0AA39PN46</accession>
<feature type="compositionally biased region" description="Basic and acidic residues" evidence="1">
    <location>
        <begin position="86"/>
        <end position="99"/>
    </location>
</feature>
<name>A0AA39PN46_9AGAR</name>
<evidence type="ECO:0000313" key="3">
    <source>
        <dbReference type="Proteomes" id="UP001175227"/>
    </source>
</evidence>
<evidence type="ECO:0000313" key="2">
    <source>
        <dbReference type="EMBL" id="KAK0487149.1"/>
    </source>
</evidence>
<protein>
    <submittedName>
        <fullName evidence="2">Uncharacterized protein</fullName>
    </submittedName>
</protein>
<feature type="region of interest" description="Disordered" evidence="1">
    <location>
        <begin position="57"/>
        <end position="99"/>
    </location>
</feature>
<comment type="caution">
    <text evidence="2">The sequence shown here is derived from an EMBL/GenBank/DDBJ whole genome shotgun (WGS) entry which is preliminary data.</text>
</comment>
<sequence>MLEAYVVPATPEEMDVDELSVFYASRDEEEETYWDAMEAHELWVTEKLKAEKTMQKRAQDRCNNHAADSTDHVHHPLHRLQVNHRNPSDSESRSRHGSE</sequence>